<keyword evidence="1" id="KW-0812">Transmembrane</keyword>
<evidence type="ECO:0000313" key="3">
    <source>
        <dbReference type="Proteomes" id="UP000292082"/>
    </source>
</evidence>
<feature type="transmembrane region" description="Helical" evidence="1">
    <location>
        <begin position="6"/>
        <end position="31"/>
    </location>
</feature>
<evidence type="ECO:0000313" key="2">
    <source>
        <dbReference type="EMBL" id="TBU51602.1"/>
    </source>
</evidence>
<evidence type="ECO:0000256" key="1">
    <source>
        <dbReference type="SAM" id="Phobius"/>
    </source>
</evidence>
<keyword evidence="1" id="KW-1133">Transmembrane helix</keyword>
<keyword evidence="1" id="KW-0472">Membrane</keyword>
<reference evidence="2 3" key="1">
    <citation type="submission" date="2019-01" db="EMBL/GenBank/DDBJ databases">
        <title>Draft genome sequences of three monokaryotic isolates of the white-rot basidiomycete fungus Dichomitus squalens.</title>
        <authorList>
            <consortium name="DOE Joint Genome Institute"/>
            <person name="Lopez S.C."/>
            <person name="Andreopoulos B."/>
            <person name="Pangilinan J."/>
            <person name="Lipzen A."/>
            <person name="Riley R."/>
            <person name="Ahrendt S."/>
            <person name="Ng V."/>
            <person name="Barry K."/>
            <person name="Daum C."/>
            <person name="Grigoriev I.V."/>
            <person name="Hilden K.S."/>
            <person name="Makela M.R."/>
            <person name="de Vries R.P."/>
        </authorList>
    </citation>
    <scope>NUCLEOTIDE SEQUENCE [LARGE SCALE GENOMIC DNA]</scope>
    <source>
        <strain evidence="2 3">CBS 464.89</strain>
    </source>
</reference>
<sequence>MSNSVSTIYCAATTAGVDTVANLLFLVLATFTAIRVYALRKSVLLASIAFLLAAVPVGTNFAVFAYGLTGENIFPYGCTAIDETPLHVAKILTAVTRACAIAADCLAAGVTWFSLSRRYDFRHAGETKGTLTSVLLVDGECNMFTAPVVCRHCAMILNTGLIYFM</sequence>
<dbReference type="EMBL" id="ML145302">
    <property type="protein sequence ID" value="TBU51602.1"/>
    <property type="molecule type" value="Genomic_DNA"/>
</dbReference>
<gene>
    <name evidence="2" type="ORF">BD310DRAFT_941907</name>
</gene>
<feature type="transmembrane region" description="Helical" evidence="1">
    <location>
        <begin position="43"/>
        <end position="68"/>
    </location>
</feature>
<proteinExistence type="predicted"/>
<protein>
    <submittedName>
        <fullName evidence="2">Uncharacterized protein</fullName>
    </submittedName>
</protein>
<accession>A0A4Q9PEU7</accession>
<name>A0A4Q9PEU7_9APHY</name>
<feature type="transmembrane region" description="Helical" evidence="1">
    <location>
        <begin position="88"/>
        <end position="113"/>
    </location>
</feature>
<dbReference type="AlphaFoldDB" id="A0A4Q9PEU7"/>
<keyword evidence="3" id="KW-1185">Reference proteome</keyword>
<dbReference type="Proteomes" id="UP000292082">
    <property type="component" value="Unassembled WGS sequence"/>
</dbReference>
<organism evidence="2 3">
    <name type="scientific">Dichomitus squalens</name>
    <dbReference type="NCBI Taxonomy" id="114155"/>
    <lineage>
        <taxon>Eukaryota</taxon>
        <taxon>Fungi</taxon>
        <taxon>Dikarya</taxon>
        <taxon>Basidiomycota</taxon>
        <taxon>Agaricomycotina</taxon>
        <taxon>Agaricomycetes</taxon>
        <taxon>Polyporales</taxon>
        <taxon>Polyporaceae</taxon>
        <taxon>Dichomitus</taxon>
    </lineage>
</organism>